<evidence type="ECO:0000256" key="1">
    <source>
        <dbReference type="ARBA" id="ARBA00022500"/>
    </source>
</evidence>
<dbReference type="EC" id="3.5.1.44" evidence="3"/>
<organism evidence="4 5">
    <name type="scientific">Methylomagnum ishizawai</name>
    <dbReference type="NCBI Taxonomy" id="1760988"/>
    <lineage>
        <taxon>Bacteria</taxon>
        <taxon>Pseudomonadati</taxon>
        <taxon>Pseudomonadota</taxon>
        <taxon>Gammaproteobacteria</taxon>
        <taxon>Methylococcales</taxon>
        <taxon>Methylococcaceae</taxon>
        <taxon>Methylomagnum</taxon>
    </lineage>
</organism>
<dbReference type="InterPro" id="IPR011324">
    <property type="entry name" value="Cytotoxic_necrot_fac-like_cat"/>
</dbReference>
<gene>
    <name evidence="3" type="primary">cheD</name>
    <name evidence="4" type="ORF">SAMN02949497_1425</name>
</gene>
<dbReference type="Gene3D" id="3.30.1330.200">
    <property type="match status" value="1"/>
</dbReference>
<dbReference type="Pfam" id="PF03975">
    <property type="entry name" value="CheD"/>
    <property type="match status" value="1"/>
</dbReference>
<dbReference type="GO" id="GO:0006935">
    <property type="term" value="P:chemotaxis"/>
    <property type="evidence" value="ECO:0007669"/>
    <property type="project" value="UniProtKB-UniRule"/>
</dbReference>
<protein>
    <recommendedName>
        <fullName evidence="3">Probable chemoreceptor glutamine deamidase CheD</fullName>
        <ecNumber evidence="3">3.5.1.44</ecNumber>
    </recommendedName>
</protein>
<dbReference type="RefSeq" id="WP_085211214.1">
    <property type="nucleotide sequence ID" value="NZ_FXAM01000001.1"/>
</dbReference>
<keyword evidence="5" id="KW-1185">Reference proteome</keyword>
<dbReference type="GO" id="GO:0050568">
    <property type="term" value="F:protein-glutamine glutaminase activity"/>
    <property type="evidence" value="ECO:0007669"/>
    <property type="project" value="UniProtKB-UniRule"/>
</dbReference>
<accession>A0A1Y6CU16</accession>
<evidence type="ECO:0000313" key="4">
    <source>
        <dbReference type="EMBL" id="SMF94118.1"/>
    </source>
</evidence>
<dbReference type="PANTHER" id="PTHR35147">
    <property type="entry name" value="CHEMORECEPTOR GLUTAMINE DEAMIDASE CHED-RELATED"/>
    <property type="match status" value="1"/>
</dbReference>
<reference evidence="4 5" key="1">
    <citation type="submission" date="2016-12" db="EMBL/GenBank/DDBJ databases">
        <authorList>
            <person name="Song W.-J."/>
            <person name="Kurnit D.M."/>
        </authorList>
    </citation>
    <scope>NUCLEOTIDE SEQUENCE [LARGE SCALE GENOMIC DNA]</scope>
    <source>
        <strain evidence="4 5">175</strain>
    </source>
</reference>
<dbReference type="EMBL" id="FXAM01000001">
    <property type="protein sequence ID" value="SMF94118.1"/>
    <property type="molecule type" value="Genomic_DNA"/>
</dbReference>
<evidence type="ECO:0000256" key="2">
    <source>
        <dbReference type="ARBA" id="ARBA00022801"/>
    </source>
</evidence>
<proteinExistence type="inferred from homology"/>
<dbReference type="Proteomes" id="UP000192923">
    <property type="component" value="Unassembled WGS sequence"/>
</dbReference>
<dbReference type="InterPro" id="IPR005659">
    <property type="entry name" value="Chemorcpt_Glu_NH3ase_CheD"/>
</dbReference>
<dbReference type="AlphaFoldDB" id="A0A1Y6CU16"/>
<dbReference type="HAMAP" id="MF_01440">
    <property type="entry name" value="CheD"/>
    <property type="match status" value="1"/>
</dbReference>
<dbReference type="OrthoDB" id="9807202at2"/>
<dbReference type="NCBIfam" id="NF010013">
    <property type="entry name" value="PRK13487.1"/>
    <property type="match status" value="1"/>
</dbReference>
<comment type="catalytic activity">
    <reaction evidence="3">
        <text>L-glutaminyl-[protein] + H2O = L-glutamyl-[protein] + NH4(+)</text>
        <dbReference type="Rhea" id="RHEA:16441"/>
        <dbReference type="Rhea" id="RHEA-COMP:10207"/>
        <dbReference type="Rhea" id="RHEA-COMP:10208"/>
        <dbReference type="ChEBI" id="CHEBI:15377"/>
        <dbReference type="ChEBI" id="CHEBI:28938"/>
        <dbReference type="ChEBI" id="CHEBI:29973"/>
        <dbReference type="ChEBI" id="CHEBI:30011"/>
        <dbReference type="EC" id="3.5.1.44"/>
    </reaction>
</comment>
<dbReference type="SUPFAM" id="SSF64438">
    <property type="entry name" value="CNF1/YfiH-like putative cysteine hydrolases"/>
    <property type="match status" value="1"/>
</dbReference>
<name>A0A1Y6CU16_9GAMM</name>
<dbReference type="CDD" id="cd16352">
    <property type="entry name" value="CheD"/>
    <property type="match status" value="1"/>
</dbReference>
<keyword evidence="2 3" id="KW-0378">Hydrolase</keyword>
<evidence type="ECO:0000256" key="3">
    <source>
        <dbReference type="HAMAP-Rule" id="MF_01440"/>
    </source>
</evidence>
<comment type="function">
    <text evidence="3">Probably deamidates glutamine residues to glutamate on methyl-accepting chemotaxis receptors (MCPs), playing an important role in chemotaxis.</text>
</comment>
<dbReference type="PANTHER" id="PTHR35147:SF2">
    <property type="entry name" value="CHEMORECEPTOR GLUTAMINE DEAMIDASE CHED-RELATED"/>
    <property type="match status" value="1"/>
</dbReference>
<keyword evidence="1 3" id="KW-0145">Chemotaxis</keyword>
<sequence>MRHGDPRLAACLPGFEAVRRYWDEGESMAIAKILPGEYYVTAQDEQIVTVLGSCVAACIRDRVLCIGGMNHFMLPSITGERLRDERSEIIGSATRYGNYAMEHLINAILGRGGQRKNLEVKVFGGGKLMPALSDVGERNIRFVTDYLAIERMPVLASDLGDIYPRKVVFYPASGRVRVKKLKDVPATTVLGRELKYRDAIQDVEVQGEVDLF</sequence>
<comment type="similarity">
    <text evidence="3">Belongs to the CheD family.</text>
</comment>
<dbReference type="STRING" id="1760988.SAMN02949497_1425"/>
<evidence type="ECO:0000313" key="5">
    <source>
        <dbReference type="Proteomes" id="UP000192923"/>
    </source>
</evidence>
<dbReference type="InterPro" id="IPR038592">
    <property type="entry name" value="CheD-like_sf"/>
</dbReference>